<name>V6LYQ7_9EUKA</name>
<dbReference type="EMBL" id="KI546085">
    <property type="protein sequence ID" value="EST45959.1"/>
    <property type="molecule type" value="Genomic_DNA"/>
</dbReference>
<evidence type="ECO:0000313" key="6">
    <source>
        <dbReference type="Proteomes" id="UP000018208"/>
    </source>
</evidence>
<dbReference type="Pfam" id="PF00227">
    <property type="entry name" value="Proteasome"/>
    <property type="match status" value="1"/>
</dbReference>
<evidence type="ECO:0000313" key="5">
    <source>
        <dbReference type="EMBL" id="KAH0574540.1"/>
    </source>
</evidence>
<gene>
    <name evidence="4" type="ORF">SS50377_13938</name>
    <name evidence="5" type="ORF">SS50377_24498</name>
</gene>
<protein>
    <submittedName>
        <fullName evidence="4">20S proteasome alpha subunit 6</fullName>
    </submittedName>
</protein>
<dbReference type="EMBL" id="AUWU02000004">
    <property type="protein sequence ID" value="KAH0574540.1"/>
    <property type="molecule type" value="Genomic_DNA"/>
</dbReference>
<keyword evidence="6" id="KW-1185">Reference proteome</keyword>
<dbReference type="PANTHER" id="PTHR11599">
    <property type="entry name" value="PROTEASOME SUBUNIT ALPHA/BETA"/>
    <property type="match status" value="1"/>
</dbReference>
<evidence type="ECO:0000256" key="2">
    <source>
        <dbReference type="PROSITE-ProRule" id="PRU00808"/>
    </source>
</evidence>
<dbReference type="InterPro" id="IPR001353">
    <property type="entry name" value="Proteasome_sua/b"/>
</dbReference>
<dbReference type="AlphaFoldDB" id="V6LYQ7"/>
<dbReference type="InterPro" id="IPR023332">
    <property type="entry name" value="Proteasome_alpha-type"/>
</dbReference>
<evidence type="ECO:0000256" key="1">
    <source>
        <dbReference type="ARBA" id="ARBA00022942"/>
    </source>
</evidence>
<dbReference type="OrthoDB" id="431557at2759"/>
<dbReference type="SUPFAM" id="SSF56235">
    <property type="entry name" value="N-terminal nucleophile aminohydrolases (Ntn hydrolases)"/>
    <property type="match status" value="1"/>
</dbReference>
<comment type="similarity">
    <text evidence="2">Belongs to the peptidase T1A family.</text>
</comment>
<dbReference type="VEuPathDB" id="GiardiaDB:SS50377_24498"/>
<reference evidence="5" key="2">
    <citation type="submission" date="2020-12" db="EMBL/GenBank/DDBJ databases">
        <title>New Spironucleus salmonicida genome in near-complete chromosomes.</title>
        <authorList>
            <person name="Xu F."/>
            <person name="Kurt Z."/>
            <person name="Jimenez-Gonzalez A."/>
            <person name="Astvaldsson A."/>
            <person name="Andersson J.O."/>
            <person name="Svard S.G."/>
        </authorList>
    </citation>
    <scope>NUCLEOTIDE SEQUENCE</scope>
    <source>
        <strain evidence="5">ATCC 50377</strain>
    </source>
</reference>
<proteinExistence type="inferred from homology"/>
<evidence type="ECO:0000259" key="3">
    <source>
        <dbReference type="SMART" id="SM00948"/>
    </source>
</evidence>
<dbReference type="Gene3D" id="3.60.20.10">
    <property type="entry name" value="Glutamine Phosphoribosylpyrophosphate, subunit 1, domain 1"/>
    <property type="match status" value="1"/>
</dbReference>
<dbReference type="GO" id="GO:0019773">
    <property type="term" value="C:proteasome core complex, alpha-subunit complex"/>
    <property type="evidence" value="ECO:0007669"/>
    <property type="project" value="UniProtKB-UniRule"/>
</dbReference>
<organism evidence="4">
    <name type="scientific">Spironucleus salmonicida</name>
    <dbReference type="NCBI Taxonomy" id="348837"/>
    <lineage>
        <taxon>Eukaryota</taxon>
        <taxon>Metamonada</taxon>
        <taxon>Diplomonadida</taxon>
        <taxon>Hexamitidae</taxon>
        <taxon>Hexamitinae</taxon>
        <taxon>Spironucleus</taxon>
    </lineage>
</organism>
<accession>V6LYQ7</accession>
<reference evidence="4 5" key="1">
    <citation type="journal article" date="2014" name="PLoS Genet.">
        <title>The Genome of Spironucleus salmonicida Highlights a Fish Pathogen Adapted to Fluctuating Environments.</title>
        <authorList>
            <person name="Xu F."/>
            <person name="Jerlstrom-Hultqvist J."/>
            <person name="Einarsson E."/>
            <person name="Astvaldsson A."/>
            <person name="Svard S.G."/>
            <person name="Andersson J.O."/>
        </authorList>
    </citation>
    <scope>NUCLEOTIDE SEQUENCE</scope>
    <source>
        <strain evidence="5">ATCC 50377</strain>
    </source>
</reference>
<sequence length="234" mass="25813">MYDSDVSTYDSTGKVYQVLYAQEAPKQGSPIVAIAVGQTVVLAAATSSISKLAIPQPKIFEIQQNIYVAVSGIYSDAKKDVQTARDLSDEYVLQYNTKLPILNLVQDMASQAQQRTQISSSRPHGAGLLFAGIEEEAFIFYTDPSAEYRKFKAYAIGRNAQAANAFLVKNYDVHATEEKLVEIAVRGLQKAFGEELKGIEVVVINQQGSFKKDGLTELRKVQEKFPEVEDCDSD</sequence>
<dbReference type="SMART" id="SM00948">
    <property type="entry name" value="Proteasome_A_N"/>
    <property type="match status" value="1"/>
</dbReference>
<keyword evidence="1 2" id="KW-0647">Proteasome</keyword>
<dbReference type="GO" id="GO:0006511">
    <property type="term" value="P:ubiquitin-dependent protein catabolic process"/>
    <property type="evidence" value="ECO:0007669"/>
    <property type="project" value="InterPro"/>
</dbReference>
<dbReference type="InterPro" id="IPR000426">
    <property type="entry name" value="Proteasome_asu_N"/>
</dbReference>
<feature type="domain" description="Proteasome alpha-type subunits" evidence="3">
    <location>
        <begin position="2"/>
        <end position="24"/>
    </location>
</feature>
<dbReference type="InterPro" id="IPR029055">
    <property type="entry name" value="Ntn_hydrolases_N"/>
</dbReference>
<evidence type="ECO:0000313" key="4">
    <source>
        <dbReference type="EMBL" id="EST45959.1"/>
    </source>
</evidence>
<dbReference type="Proteomes" id="UP000018208">
    <property type="component" value="Unassembled WGS sequence"/>
</dbReference>
<dbReference type="InterPro" id="IPR050115">
    <property type="entry name" value="Proteasome_alpha"/>
</dbReference>
<dbReference type="PROSITE" id="PS51475">
    <property type="entry name" value="PROTEASOME_ALPHA_2"/>
    <property type="match status" value="1"/>
</dbReference>